<feature type="compositionally biased region" description="Pro residues" evidence="1">
    <location>
        <begin position="1"/>
        <end position="11"/>
    </location>
</feature>
<evidence type="ECO:0000256" key="1">
    <source>
        <dbReference type="SAM" id="MobiDB-lite"/>
    </source>
</evidence>
<dbReference type="EMBL" id="IACM01124746">
    <property type="protein sequence ID" value="LAB37074.1"/>
    <property type="molecule type" value="Transcribed_RNA"/>
</dbReference>
<feature type="region of interest" description="Disordered" evidence="1">
    <location>
        <begin position="1"/>
        <end position="34"/>
    </location>
</feature>
<evidence type="ECO:0000313" key="2">
    <source>
        <dbReference type="EMBL" id="LAB37072.1"/>
    </source>
</evidence>
<sequence>MTQPLSTPPPTASSQCQEGKRRGVEKSWGSQGEGRASHFDLFKYSHNVPNTLREIKQKLFLKKEKEPSSSWQFLRGHARLLPPPLPHAHKKATSQIPKPEGATMRRPPLVPKSELFGRPRFGTAKSEMFSICLAQVSSSLRKDTN</sequence>
<reference evidence="2" key="2">
    <citation type="submission" date="2017-11" db="EMBL/GenBank/DDBJ databases">
        <title>Coralsnake Venomics: Analyses of Venom Gland Transcriptomes and Proteomes of Six Brazilian Taxa.</title>
        <authorList>
            <person name="Aird S.D."/>
            <person name="Jorge da Silva N."/>
            <person name="Qiu L."/>
            <person name="Villar-Briones A."/>
            <person name="Aparecida-Saddi V."/>
            <person name="Campos-Telles M.P."/>
            <person name="Grau M."/>
            <person name="Mikheyev A.S."/>
        </authorList>
    </citation>
    <scope>NUCLEOTIDE SEQUENCE</scope>
    <source>
        <tissue evidence="2">Venom_gland</tissue>
    </source>
</reference>
<proteinExistence type="predicted"/>
<reference evidence="2" key="1">
    <citation type="submission" date="2017-07" db="EMBL/GenBank/DDBJ databases">
        <authorList>
            <person name="Mikheyev A."/>
            <person name="Grau M."/>
        </authorList>
    </citation>
    <scope>NUCLEOTIDE SEQUENCE</scope>
    <source>
        <tissue evidence="2">Venom_gland</tissue>
    </source>
</reference>
<dbReference type="EMBL" id="IACM01124745">
    <property type="protein sequence ID" value="LAB37072.1"/>
    <property type="molecule type" value="Transcribed_RNA"/>
</dbReference>
<feature type="region of interest" description="Disordered" evidence="1">
    <location>
        <begin position="81"/>
        <end position="114"/>
    </location>
</feature>
<protein>
    <submittedName>
        <fullName evidence="2">Uncharacterized protein</fullName>
    </submittedName>
</protein>
<accession>A0A2D4MUG6</accession>
<dbReference type="AlphaFoldDB" id="A0A2D4MUG6"/>
<name>A0A2D4MUG6_9SAUR</name>
<organism evidence="2">
    <name type="scientific">Micrurus spixii</name>
    <name type="common">Amazon coral snake</name>
    <dbReference type="NCBI Taxonomy" id="129469"/>
    <lineage>
        <taxon>Eukaryota</taxon>
        <taxon>Metazoa</taxon>
        <taxon>Chordata</taxon>
        <taxon>Craniata</taxon>
        <taxon>Vertebrata</taxon>
        <taxon>Euteleostomi</taxon>
        <taxon>Lepidosauria</taxon>
        <taxon>Squamata</taxon>
        <taxon>Bifurcata</taxon>
        <taxon>Unidentata</taxon>
        <taxon>Episquamata</taxon>
        <taxon>Toxicofera</taxon>
        <taxon>Serpentes</taxon>
        <taxon>Colubroidea</taxon>
        <taxon>Elapidae</taxon>
        <taxon>Elapinae</taxon>
        <taxon>Micrurus</taxon>
    </lineage>
</organism>